<organism evidence="1 2">
    <name type="scientific">Novosphingobium flavum</name>
    <dbReference type="NCBI Taxonomy" id="1778672"/>
    <lineage>
        <taxon>Bacteria</taxon>
        <taxon>Pseudomonadati</taxon>
        <taxon>Pseudomonadota</taxon>
        <taxon>Alphaproteobacteria</taxon>
        <taxon>Sphingomonadales</taxon>
        <taxon>Sphingomonadaceae</taxon>
        <taxon>Novosphingobium</taxon>
    </lineage>
</organism>
<keyword evidence="2" id="KW-1185">Reference proteome</keyword>
<dbReference type="InterPro" id="IPR021251">
    <property type="entry name" value="DUF2793"/>
</dbReference>
<accession>A0A7X1FQD9</accession>
<sequence>MSDPITFDSVSPRLGLPLLFAGQAQKEAFVNEALSILDGLSHAAIEAEQAAPPAAPLDGQAWLIASGASDDWSGRAGQVALRQGGQWLYVAPRDGMRLLNAATGQDLRRVGGAWRKATALAPPSGGTVVDAEARNAIAAIFSAMQQAGIFPL</sequence>
<dbReference type="Pfam" id="PF10983">
    <property type="entry name" value="DUF2793"/>
    <property type="match status" value="1"/>
</dbReference>
<dbReference type="RefSeq" id="WP_185663315.1">
    <property type="nucleotide sequence ID" value="NZ_JACLAW010000004.1"/>
</dbReference>
<dbReference type="Proteomes" id="UP000566813">
    <property type="component" value="Unassembled WGS sequence"/>
</dbReference>
<protein>
    <submittedName>
        <fullName evidence="1">DUF2793 domain-containing protein</fullName>
    </submittedName>
</protein>
<comment type="caution">
    <text evidence="1">The sequence shown here is derived from an EMBL/GenBank/DDBJ whole genome shotgun (WGS) entry which is preliminary data.</text>
</comment>
<evidence type="ECO:0000313" key="1">
    <source>
        <dbReference type="EMBL" id="MBC2665041.1"/>
    </source>
</evidence>
<gene>
    <name evidence="1" type="ORF">H7F51_05895</name>
</gene>
<proteinExistence type="predicted"/>
<evidence type="ECO:0000313" key="2">
    <source>
        <dbReference type="Proteomes" id="UP000566813"/>
    </source>
</evidence>
<dbReference type="AlphaFoldDB" id="A0A7X1FQD9"/>
<reference evidence="1 2" key="1">
    <citation type="submission" date="2020-08" db="EMBL/GenBank/DDBJ databases">
        <title>The genome sequence of type strain Novosphingobium flavum NBRC 111647.</title>
        <authorList>
            <person name="Liu Y."/>
        </authorList>
    </citation>
    <scope>NUCLEOTIDE SEQUENCE [LARGE SCALE GENOMIC DNA]</scope>
    <source>
        <strain evidence="1 2">NBRC 111647</strain>
    </source>
</reference>
<name>A0A7X1FQD9_9SPHN</name>
<dbReference type="EMBL" id="JACLAW010000004">
    <property type="protein sequence ID" value="MBC2665041.1"/>
    <property type="molecule type" value="Genomic_DNA"/>
</dbReference>